<dbReference type="Proteomes" id="UP000321926">
    <property type="component" value="Unassembled WGS sequence"/>
</dbReference>
<reference evidence="3 4" key="1">
    <citation type="submission" date="2019-08" db="EMBL/GenBank/DDBJ databases">
        <authorList>
            <person name="Shi S."/>
        </authorList>
    </citation>
    <scope>NUCLEOTIDE SEQUENCE [LARGE SCALE GENOMIC DNA]</scope>
    <source>
        <strain evidence="3 4">GY10130</strain>
    </source>
</reference>
<dbReference type="RefSeq" id="WP_147920951.1">
    <property type="nucleotide sequence ID" value="NZ_VRTY01000018.1"/>
</dbReference>
<feature type="domain" description="Thioredoxin" evidence="2">
    <location>
        <begin position="3"/>
        <end position="152"/>
    </location>
</feature>
<comment type="caution">
    <text evidence="3">The sequence shown here is derived from an EMBL/GenBank/DDBJ whole genome shotgun (WGS) entry which is preliminary data.</text>
</comment>
<accession>A0A5C8KAE8</accession>
<keyword evidence="1" id="KW-0560">Oxidoreductase</keyword>
<evidence type="ECO:0000256" key="1">
    <source>
        <dbReference type="ARBA" id="ARBA00023002"/>
    </source>
</evidence>
<dbReference type="InterPro" id="IPR024706">
    <property type="entry name" value="Peroxiredoxin_AhpC-typ"/>
</dbReference>
<gene>
    <name evidence="3" type="ORF">FVR03_06625</name>
</gene>
<dbReference type="Gene3D" id="3.40.30.10">
    <property type="entry name" value="Glutaredoxin"/>
    <property type="match status" value="1"/>
</dbReference>
<dbReference type="GO" id="GO:0016491">
    <property type="term" value="F:oxidoreductase activity"/>
    <property type="evidence" value="ECO:0007669"/>
    <property type="project" value="UniProtKB-KW"/>
</dbReference>
<dbReference type="InterPro" id="IPR013766">
    <property type="entry name" value="Thioredoxin_domain"/>
</dbReference>
<dbReference type="PIRSF" id="PIRSF000239">
    <property type="entry name" value="AHPC"/>
    <property type="match status" value="1"/>
</dbReference>
<keyword evidence="4" id="KW-1185">Reference proteome</keyword>
<evidence type="ECO:0000313" key="3">
    <source>
        <dbReference type="EMBL" id="TXK49237.1"/>
    </source>
</evidence>
<dbReference type="EMBL" id="VRTY01000018">
    <property type="protein sequence ID" value="TXK49237.1"/>
    <property type="molecule type" value="Genomic_DNA"/>
</dbReference>
<dbReference type="Pfam" id="PF00578">
    <property type="entry name" value="AhpC-TSA"/>
    <property type="match status" value="1"/>
</dbReference>
<organism evidence="3 4">
    <name type="scientific">Pontibacter qinzhouensis</name>
    <dbReference type="NCBI Taxonomy" id="2603253"/>
    <lineage>
        <taxon>Bacteria</taxon>
        <taxon>Pseudomonadati</taxon>
        <taxon>Bacteroidota</taxon>
        <taxon>Cytophagia</taxon>
        <taxon>Cytophagales</taxon>
        <taxon>Hymenobacteraceae</taxon>
        <taxon>Pontibacter</taxon>
    </lineage>
</organism>
<evidence type="ECO:0000259" key="2">
    <source>
        <dbReference type="PROSITE" id="PS51352"/>
    </source>
</evidence>
<dbReference type="GO" id="GO:0016209">
    <property type="term" value="F:antioxidant activity"/>
    <property type="evidence" value="ECO:0007669"/>
    <property type="project" value="InterPro"/>
</dbReference>
<dbReference type="PROSITE" id="PS51352">
    <property type="entry name" value="THIOREDOXIN_2"/>
    <property type="match status" value="1"/>
</dbReference>
<protein>
    <submittedName>
        <fullName evidence="3">Redoxin domain-containing protein</fullName>
    </submittedName>
</protein>
<name>A0A5C8KAE8_9BACT</name>
<dbReference type="InterPro" id="IPR000866">
    <property type="entry name" value="AhpC/TSA"/>
</dbReference>
<dbReference type="SUPFAM" id="SSF52833">
    <property type="entry name" value="Thioredoxin-like"/>
    <property type="match status" value="1"/>
</dbReference>
<sequence>MALQFGDIAPDFTAETSLGTINFYEWLGESWGVLFSHVTSFAPVYTNAPGKTVNLKDEFEKRNIKMVALSTDPLDSHQYWIQGKYMTQEMEITYPVIADPDQKVAQLYGIAPHNSPGKLPVRLLYIIGPDKKVRHTITSPASVGGCFNELLQ</sequence>
<evidence type="ECO:0000313" key="4">
    <source>
        <dbReference type="Proteomes" id="UP000321926"/>
    </source>
</evidence>
<proteinExistence type="predicted"/>
<dbReference type="InterPro" id="IPR036249">
    <property type="entry name" value="Thioredoxin-like_sf"/>
</dbReference>
<dbReference type="OrthoDB" id="9812811at2"/>
<dbReference type="AlphaFoldDB" id="A0A5C8KAE8"/>